<evidence type="ECO:0000256" key="2">
    <source>
        <dbReference type="SAM" id="SignalP"/>
    </source>
</evidence>
<accession>A0ABN8IRZ8</accession>
<feature type="compositionally biased region" description="Polar residues" evidence="1">
    <location>
        <begin position="102"/>
        <end position="118"/>
    </location>
</feature>
<feature type="non-terminal residue" evidence="3">
    <location>
        <position position="1"/>
    </location>
</feature>
<dbReference type="EMBL" id="OW152816">
    <property type="protein sequence ID" value="CAH2065807.1"/>
    <property type="molecule type" value="Genomic_DNA"/>
</dbReference>
<reference evidence="3" key="1">
    <citation type="submission" date="2022-03" db="EMBL/GenBank/DDBJ databases">
        <authorList>
            <person name="Martin H S."/>
        </authorList>
    </citation>
    <scope>NUCLEOTIDE SEQUENCE</scope>
</reference>
<keyword evidence="4" id="KW-1185">Reference proteome</keyword>
<feature type="compositionally biased region" description="Low complexity" evidence="1">
    <location>
        <begin position="85"/>
        <end position="98"/>
    </location>
</feature>
<name>A0ABN8IRZ8_9NEOP</name>
<feature type="chain" id="PRO_5045631834" evidence="2">
    <location>
        <begin position="24"/>
        <end position="235"/>
    </location>
</feature>
<feature type="compositionally biased region" description="Basic and acidic residues" evidence="1">
    <location>
        <begin position="213"/>
        <end position="235"/>
    </location>
</feature>
<evidence type="ECO:0000313" key="3">
    <source>
        <dbReference type="EMBL" id="CAH2065807.1"/>
    </source>
</evidence>
<sequence length="235" mass="25038">MEGHLKMATFISLITALCGASSAATREERTGSLLSEKILGGVIDIVHSHKNKPTPQPQVVYQQAQQYPQQYPQYQQWNGPGYQGSSYSQYQGQSQYGYAPQNGHQSVGYPQNGGSYSGQAYPASQGFSNQGTSQGQYQTGYQPPNGPYQQTQSTQFQQGQYAGSTGQYYGQGSQASLAPGAGQGGAQGFQVTGGGQAGSGPGPACVCQAWTKPQHDPLHDSPTSEKMEKIHEKAE</sequence>
<keyword evidence="2" id="KW-0732">Signal</keyword>
<evidence type="ECO:0000256" key="1">
    <source>
        <dbReference type="SAM" id="MobiDB-lite"/>
    </source>
</evidence>
<evidence type="ECO:0000313" key="4">
    <source>
        <dbReference type="Proteomes" id="UP000837857"/>
    </source>
</evidence>
<proteinExistence type="predicted"/>
<dbReference type="Proteomes" id="UP000837857">
    <property type="component" value="Chromosome 4"/>
</dbReference>
<feature type="compositionally biased region" description="Low complexity" evidence="1">
    <location>
        <begin position="128"/>
        <end position="159"/>
    </location>
</feature>
<protein>
    <submittedName>
        <fullName evidence="3">Uncharacterized protein</fullName>
    </submittedName>
</protein>
<feature type="compositionally biased region" description="Gly residues" evidence="1">
    <location>
        <begin position="181"/>
        <end position="201"/>
    </location>
</feature>
<feature type="region of interest" description="Disordered" evidence="1">
    <location>
        <begin position="85"/>
        <end position="159"/>
    </location>
</feature>
<feature type="region of interest" description="Disordered" evidence="1">
    <location>
        <begin position="177"/>
        <end position="235"/>
    </location>
</feature>
<gene>
    <name evidence="3" type="ORF">IPOD504_LOCUS13144</name>
</gene>
<organism evidence="3 4">
    <name type="scientific">Iphiclides podalirius</name>
    <name type="common">scarce swallowtail</name>
    <dbReference type="NCBI Taxonomy" id="110791"/>
    <lineage>
        <taxon>Eukaryota</taxon>
        <taxon>Metazoa</taxon>
        <taxon>Ecdysozoa</taxon>
        <taxon>Arthropoda</taxon>
        <taxon>Hexapoda</taxon>
        <taxon>Insecta</taxon>
        <taxon>Pterygota</taxon>
        <taxon>Neoptera</taxon>
        <taxon>Endopterygota</taxon>
        <taxon>Lepidoptera</taxon>
        <taxon>Glossata</taxon>
        <taxon>Ditrysia</taxon>
        <taxon>Papilionoidea</taxon>
        <taxon>Papilionidae</taxon>
        <taxon>Papilioninae</taxon>
        <taxon>Iphiclides</taxon>
    </lineage>
</organism>
<feature type="signal peptide" evidence="2">
    <location>
        <begin position="1"/>
        <end position="23"/>
    </location>
</feature>